<name>S5MBK3_9MOLU</name>
<protein>
    <submittedName>
        <fullName evidence="1">Uncharacterized protein</fullName>
    </submittedName>
</protein>
<evidence type="ECO:0000313" key="2">
    <source>
        <dbReference type="Proteomes" id="UP000014984"/>
    </source>
</evidence>
<organism evidence="1 2">
    <name type="scientific">Spiroplasma taiwanense CT-1</name>
    <dbReference type="NCBI Taxonomy" id="1276220"/>
    <lineage>
        <taxon>Bacteria</taxon>
        <taxon>Bacillati</taxon>
        <taxon>Mycoplasmatota</taxon>
        <taxon>Mollicutes</taxon>
        <taxon>Entomoplasmatales</taxon>
        <taxon>Spiroplasmataceae</taxon>
        <taxon>Spiroplasma</taxon>
    </lineage>
</organism>
<evidence type="ECO:0000313" key="1">
    <source>
        <dbReference type="EMBL" id="AGR41153.1"/>
    </source>
</evidence>
<dbReference type="EMBL" id="CP005074">
    <property type="protein sequence ID" value="AGR41153.1"/>
    <property type="molecule type" value="Genomic_DNA"/>
</dbReference>
<proteinExistence type="predicted"/>
<gene>
    <name evidence="1" type="ORF">STAIW_v1c05240</name>
</gene>
<dbReference type="STRING" id="1276220.STAIW_v1c05240"/>
<dbReference type="Proteomes" id="UP000014984">
    <property type="component" value="Chromosome"/>
</dbReference>
<accession>S5MBK3</accession>
<reference evidence="1 2" key="1">
    <citation type="journal article" date="2013" name="Genome Biol. Evol.">
        <title>Comparison of metabolic capacities and inference of gene content evolution in mosquito-associated Spiroplasma diminutum and S. taiwanense.</title>
        <authorList>
            <person name="Lo W.S."/>
            <person name="Ku C."/>
            <person name="Chen L.L."/>
            <person name="Chang T.H."/>
            <person name="Kuo C.H."/>
        </authorList>
    </citation>
    <scope>NUCLEOTIDE SEQUENCE [LARGE SCALE GENOMIC DNA]</scope>
    <source>
        <strain evidence="1">CT-1</strain>
    </source>
</reference>
<dbReference type="AlphaFoldDB" id="S5MBK3"/>
<sequence length="171" mass="20571">MNKNVFFKKINEILTKSGCTQIEFYEPKDVTVEHQFKQIKLESIFKIHYLNTNYKFINLYIKFNEIDFLYKASNQKDLTLYLDLTNKTIEEKQVLLDSYSQRDSQLGLTKLKPSLQFGPILFLEKFKDNEFHIYIEILKNKNILDQSNTKLDFLYFDTDFEFFNNFLPILL</sequence>
<dbReference type="HOGENOM" id="CLU_1561920_0_0_14"/>
<dbReference type="RefSeq" id="WP_020834292.1">
    <property type="nucleotide sequence ID" value="NC_021846.1"/>
</dbReference>
<dbReference type="PATRIC" id="fig|1276220.3.peg.532"/>
<dbReference type="OrthoDB" id="389448at2"/>
<dbReference type="KEGG" id="stai:STAIW_v1c05240"/>
<keyword evidence="2" id="KW-1185">Reference proteome</keyword>